<feature type="compositionally biased region" description="Polar residues" evidence="1">
    <location>
        <begin position="389"/>
        <end position="398"/>
    </location>
</feature>
<reference evidence="2" key="1">
    <citation type="submission" date="2021-01" db="EMBL/GenBank/DDBJ databases">
        <authorList>
            <person name="Li R."/>
            <person name="Bekaert M."/>
        </authorList>
    </citation>
    <scope>NUCLEOTIDE SEQUENCE</scope>
    <source>
        <strain evidence="2">Farmed</strain>
    </source>
</reference>
<accession>A0A812BU77</accession>
<feature type="compositionally biased region" description="Basic residues" evidence="1">
    <location>
        <begin position="283"/>
        <end position="296"/>
    </location>
</feature>
<name>A0A812BU77_ACAPH</name>
<feature type="compositionally biased region" description="Low complexity" evidence="1">
    <location>
        <begin position="124"/>
        <end position="133"/>
    </location>
</feature>
<feature type="compositionally biased region" description="Basic residues" evidence="1">
    <location>
        <begin position="330"/>
        <end position="342"/>
    </location>
</feature>
<sequence length="620" mass="70242">MLSKKSGCLKTDLDDLEALRQAALASVKSRAKTELLQLESSPSSIKADEDEDLSALREAALRSTKAHTTVIFKDKQVANYKLAGVQQSASETISSAADRNPKKRKDGKFSRYDDSESDEDSASDSDLLSLSSESHPKDTCSESENIMSNQLDTRIVKHDESIDIVIQKAVSDNSEFEATGDSLEIQDKISSDSLLEDFDEPLLDIQENGEIDDTANVVMNTSDKQVTDDAFSVDLLPSESLDMESESADKELLEARKKKFESTEEIKGSDLKKTISLKGIVPKSRKRHRQQHHHRNQREDKLSHSSHKEELHSQDLKERNCDELEDLHMKTSRSKNYQRQHNKYSSASSRSSDDSCHSGSFSDSASQPIRLKDHPYYNVETGMSISNRFSQPISSYGENQRRVVHERSPHRSSSKHARYDLSDLSDSGEDNENSLFKKRSLSSVVRTSPNPKRQKSRKVLDSDRHGNCPKEHCSSDSKAKHSSQPRGWTALMESRSKNWLTSDKDYDYRSNCNNMDLDGQLAKSPQINFTFENDEVHPAKKVDDRLSVHQRLGFTSKTKLEISEKPTGKHQEKSRENRKNKSSDPSKETELDQKILRIQEMNAAILKRQAEVKKDKERYG</sequence>
<keyword evidence="3" id="KW-1185">Reference proteome</keyword>
<feature type="region of interest" description="Disordered" evidence="1">
    <location>
        <begin position="273"/>
        <end position="373"/>
    </location>
</feature>
<feature type="compositionally biased region" description="Basic and acidic residues" evidence="1">
    <location>
        <begin position="399"/>
        <end position="409"/>
    </location>
</feature>
<evidence type="ECO:0000256" key="1">
    <source>
        <dbReference type="SAM" id="MobiDB-lite"/>
    </source>
</evidence>
<organism evidence="2 3">
    <name type="scientific">Acanthosepion pharaonis</name>
    <name type="common">Pharaoh cuttlefish</name>
    <name type="synonym">Sepia pharaonis</name>
    <dbReference type="NCBI Taxonomy" id="158019"/>
    <lineage>
        <taxon>Eukaryota</taxon>
        <taxon>Metazoa</taxon>
        <taxon>Spiralia</taxon>
        <taxon>Lophotrochozoa</taxon>
        <taxon>Mollusca</taxon>
        <taxon>Cephalopoda</taxon>
        <taxon>Coleoidea</taxon>
        <taxon>Decapodiformes</taxon>
        <taxon>Sepiida</taxon>
        <taxon>Sepiina</taxon>
        <taxon>Sepiidae</taxon>
        <taxon>Acanthosepion</taxon>
    </lineage>
</organism>
<feature type="compositionally biased region" description="Low complexity" evidence="1">
    <location>
        <begin position="357"/>
        <end position="366"/>
    </location>
</feature>
<dbReference type="AlphaFoldDB" id="A0A812BU77"/>
<evidence type="ECO:0000313" key="2">
    <source>
        <dbReference type="EMBL" id="CAE1240292.1"/>
    </source>
</evidence>
<dbReference type="EMBL" id="CAHIKZ030000821">
    <property type="protein sequence ID" value="CAE1240292.1"/>
    <property type="molecule type" value="Genomic_DNA"/>
</dbReference>
<feature type="compositionally biased region" description="Basic and acidic residues" evidence="1">
    <location>
        <begin position="297"/>
        <end position="329"/>
    </location>
</feature>
<evidence type="ECO:0000313" key="3">
    <source>
        <dbReference type="Proteomes" id="UP000597762"/>
    </source>
</evidence>
<protein>
    <submittedName>
        <fullName evidence="2">Uncharacterized protein</fullName>
    </submittedName>
</protein>
<feature type="region of interest" description="Disordered" evidence="1">
    <location>
        <begin position="389"/>
        <end position="490"/>
    </location>
</feature>
<feature type="region of interest" description="Disordered" evidence="1">
    <location>
        <begin position="88"/>
        <end position="146"/>
    </location>
</feature>
<dbReference type="Proteomes" id="UP000597762">
    <property type="component" value="Unassembled WGS sequence"/>
</dbReference>
<dbReference type="OrthoDB" id="6146957at2759"/>
<feature type="compositionally biased region" description="Basic and acidic residues" evidence="1">
    <location>
        <begin position="458"/>
        <end position="479"/>
    </location>
</feature>
<gene>
    <name evidence="2" type="ORF">SPHA_22242</name>
</gene>
<feature type="region of interest" description="Disordered" evidence="1">
    <location>
        <begin position="557"/>
        <end position="595"/>
    </location>
</feature>
<proteinExistence type="predicted"/>
<comment type="caution">
    <text evidence="2">The sequence shown here is derived from an EMBL/GenBank/DDBJ whole genome shotgun (WGS) entry which is preliminary data.</text>
</comment>
<feature type="compositionally biased region" description="Polar residues" evidence="1">
    <location>
        <begin position="441"/>
        <end position="451"/>
    </location>
</feature>
<feature type="compositionally biased region" description="Polar residues" evidence="1">
    <location>
        <begin position="88"/>
        <end position="97"/>
    </location>
</feature>
<feature type="compositionally biased region" description="Basic and acidic residues" evidence="1">
    <location>
        <begin position="558"/>
        <end position="595"/>
    </location>
</feature>